<protein>
    <submittedName>
        <fullName evidence="2">Uncharacterized protein</fullName>
    </submittedName>
</protein>
<dbReference type="GeneID" id="55006767"/>
<dbReference type="KEGG" id="vg:55006767"/>
<name>A0A3G2KGM0_9CAUD</name>
<organism evidence="2 3">
    <name type="scientific">Arthrobacter phage Judy</name>
    <dbReference type="NCBI Taxonomy" id="2419958"/>
    <lineage>
        <taxon>Viruses</taxon>
        <taxon>Duplodnaviria</taxon>
        <taxon>Heunggongvirae</taxon>
        <taxon>Uroviricota</taxon>
        <taxon>Caudoviricetes</taxon>
        <taxon>Bridgettevirus</taxon>
        <taxon>Bridgettevirus judy</taxon>
    </lineage>
</organism>
<evidence type="ECO:0000313" key="3">
    <source>
        <dbReference type="Proteomes" id="UP000282065"/>
    </source>
</evidence>
<dbReference type="Proteomes" id="UP000282065">
    <property type="component" value="Segment"/>
</dbReference>
<feature type="region of interest" description="Disordered" evidence="1">
    <location>
        <begin position="1"/>
        <end position="21"/>
    </location>
</feature>
<sequence>MRRCPGCGHHHGKSKDEWPPCGGIVYTDDGAVQRCACTNPEQPPHP</sequence>
<evidence type="ECO:0000256" key="1">
    <source>
        <dbReference type="SAM" id="MobiDB-lite"/>
    </source>
</evidence>
<reference evidence="2 3" key="1">
    <citation type="submission" date="2018-09" db="EMBL/GenBank/DDBJ databases">
        <authorList>
            <person name="Rimple P.A."/>
            <person name="Stoner T.H."/>
            <person name="Garlena R.A."/>
            <person name="Russell D.A."/>
            <person name="Pope W.H."/>
            <person name="Jacobs-Sera D."/>
            <person name="Hatfull G.F."/>
        </authorList>
    </citation>
    <scope>NUCLEOTIDE SEQUENCE [LARGE SCALE GENOMIC DNA]</scope>
</reference>
<dbReference type="EMBL" id="MH834614">
    <property type="protein sequence ID" value="AYN58132.1"/>
    <property type="molecule type" value="Genomic_DNA"/>
</dbReference>
<keyword evidence="3" id="KW-1185">Reference proteome</keyword>
<evidence type="ECO:0000313" key="2">
    <source>
        <dbReference type="EMBL" id="AYN58132.1"/>
    </source>
</evidence>
<dbReference type="RefSeq" id="YP_009815540.1">
    <property type="nucleotide sequence ID" value="NC_048095.1"/>
</dbReference>
<feature type="compositionally biased region" description="Basic residues" evidence="1">
    <location>
        <begin position="1"/>
        <end position="13"/>
    </location>
</feature>
<accession>A0A3G2KGM0</accession>
<proteinExistence type="predicted"/>
<gene>
    <name evidence="2" type="primary">62</name>
    <name evidence="2" type="ORF">PBI_JUDY_62</name>
</gene>